<dbReference type="InterPro" id="IPR011990">
    <property type="entry name" value="TPR-like_helical_dom_sf"/>
</dbReference>
<accession>A0A965ZIY5</accession>
<proteinExistence type="predicted"/>
<reference evidence="2" key="2">
    <citation type="submission" date="2020-10" db="EMBL/GenBank/DDBJ databases">
        <title>Mucilaginibacter sp. nov., isolated from soil.</title>
        <authorList>
            <person name="Jeon C.O."/>
        </authorList>
    </citation>
    <scope>NUCLEOTIDE SEQUENCE</scope>
    <source>
        <strain evidence="2">R11</strain>
    </source>
</reference>
<keyword evidence="3" id="KW-1185">Reference proteome</keyword>
<dbReference type="RefSeq" id="WP_166586877.1">
    <property type="nucleotide sequence ID" value="NZ_WWEO01000043.1"/>
</dbReference>
<protein>
    <submittedName>
        <fullName evidence="2">SusD/RagB family nutrient-binding outer membrane lipoprotein</fullName>
    </submittedName>
</protein>
<dbReference type="PROSITE" id="PS51257">
    <property type="entry name" value="PROKAR_LIPOPROTEIN"/>
    <property type="match status" value="1"/>
</dbReference>
<dbReference type="InterPro" id="IPR041662">
    <property type="entry name" value="SusD-like_2"/>
</dbReference>
<gene>
    <name evidence="2" type="ORF">GSY63_16320</name>
</gene>
<keyword evidence="2" id="KW-0449">Lipoprotein</keyword>
<dbReference type="Pfam" id="PF12771">
    <property type="entry name" value="SusD-like_2"/>
    <property type="match status" value="1"/>
</dbReference>
<dbReference type="Gene3D" id="1.25.40.390">
    <property type="match status" value="1"/>
</dbReference>
<organism evidence="2 3">
    <name type="scientific">Mucilaginibacter agri</name>
    <dbReference type="NCBI Taxonomy" id="2695265"/>
    <lineage>
        <taxon>Bacteria</taxon>
        <taxon>Pseudomonadati</taxon>
        <taxon>Bacteroidota</taxon>
        <taxon>Sphingobacteriia</taxon>
        <taxon>Sphingobacteriales</taxon>
        <taxon>Sphingobacteriaceae</taxon>
        <taxon>Mucilaginibacter</taxon>
    </lineage>
</organism>
<sequence length="475" mass="50840">MKKFIYAALPAILLTSACTKDLTSINTNPKNPTTVPAAAEYTNAERVLVNTVTSSNVNLNIFRLVEQQWQETTYTDESNYNISSRTIPDGMWNAFYRDVLENLEQAKTLGAKEGTDATTLKVNNAQIDILEVYSYYYLLTTFGNVPYTQALNPDNLFPVYDDALTTYKSLLTRLDADITALGSGSGSLGAADIIYGGDAASWKKFAATLKLKMGITLSDADNTTAKAAVESAVATGVFTSNDDNATFGYLSAPPNTNPIWVDLVQSGRKDFVACTTLINNLKANADPRISLYFTTDAAGGYSGGAPGASSNYATFSKPAVAITAPDFPGVLLDYAETEFTLAEAVERGYNVGGTAAGHYNNGVTASVEKWGGTAAQAATYLAQPAIAYATAAGTYKQKIGTQKWIALYNRGWDAWIEQRRLDYPALVAPSTALSVFPVRITYAVQEGNVNGPNVKAAGTAIGGNLVSTKLFFDKF</sequence>
<comment type="caution">
    <text evidence="2">The sequence shown here is derived from an EMBL/GenBank/DDBJ whole genome shotgun (WGS) entry which is preliminary data.</text>
</comment>
<name>A0A965ZIY5_9SPHI</name>
<evidence type="ECO:0000256" key="1">
    <source>
        <dbReference type="SAM" id="SignalP"/>
    </source>
</evidence>
<dbReference type="EMBL" id="WWEO01000043">
    <property type="protein sequence ID" value="NCD70932.1"/>
    <property type="molecule type" value="Genomic_DNA"/>
</dbReference>
<keyword evidence="1" id="KW-0732">Signal</keyword>
<evidence type="ECO:0000313" key="3">
    <source>
        <dbReference type="Proteomes" id="UP000638732"/>
    </source>
</evidence>
<dbReference type="Proteomes" id="UP000638732">
    <property type="component" value="Unassembled WGS sequence"/>
</dbReference>
<dbReference type="SUPFAM" id="SSF48452">
    <property type="entry name" value="TPR-like"/>
    <property type="match status" value="1"/>
</dbReference>
<feature type="chain" id="PRO_5036821725" evidence="1">
    <location>
        <begin position="20"/>
        <end position="475"/>
    </location>
</feature>
<feature type="signal peptide" evidence="1">
    <location>
        <begin position="1"/>
        <end position="19"/>
    </location>
</feature>
<reference evidence="2" key="1">
    <citation type="submission" date="2020-01" db="EMBL/GenBank/DDBJ databases">
        <authorList>
            <person name="Seo Y.L."/>
        </authorList>
    </citation>
    <scope>NUCLEOTIDE SEQUENCE</scope>
    <source>
        <strain evidence="2">R11</strain>
    </source>
</reference>
<dbReference type="AlphaFoldDB" id="A0A965ZIY5"/>
<evidence type="ECO:0000313" key="2">
    <source>
        <dbReference type="EMBL" id="NCD70932.1"/>
    </source>
</evidence>